<evidence type="ECO:0000259" key="2">
    <source>
        <dbReference type="Pfam" id="PF11394"/>
    </source>
</evidence>
<feature type="domain" description="Type VI lipase adapter protein Tla3 C-terminal" evidence="3">
    <location>
        <begin position="334"/>
        <end position="470"/>
    </location>
</feature>
<organism evidence="4 5">
    <name type="scientific">Massilia atriviolacea</name>
    <dbReference type="NCBI Taxonomy" id="2495579"/>
    <lineage>
        <taxon>Bacteria</taxon>
        <taxon>Pseudomonadati</taxon>
        <taxon>Pseudomonadota</taxon>
        <taxon>Betaproteobacteria</taxon>
        <taxon>Burkholderiales</taxon>
        <taxon>Oxalobacteraceae</taxon>
        <taxon>Telluria group</taxon>
        <taxon>Massilia</taxon>
    </lineage>
</organism>
<gene>
    <name evidence="4" type="ORF">EJB06_31160</name>
</gene>
<dbReference type="AlphaFoldDB" id="A0A430HC63"/>
<dbReference type="InterPro" id="IPR021531">
    <property type="entry name" value="Tla3_N"/>
</dbReference>
<evidence type="ECO:0000313" key="4">
    <source>
        <dbReference type="EMBL" id="RSZ55113.1"/>
    </source>
</evidence>
<dbReference type="Pfam" id="PF11394">
    <property type="entry name" value="Tla3_N"/>
    <property type="match status" value="1"/>
</dbReference>
<name>A0A430HC63_9BURK</name>
<feature type="domain" description="Type VI lipase adapter protein Tla3 N-terminal" evidence="2">
    <location>
        <begin position="55"/>
        <end position="227"/>
    </location>
</feature>
<dbReference type="InterPro" id="IPR048303">
    <property type="entry name" value="Tla3_C"/>
</dbReference>
<proteinExistence type="predicted"/>
<feature type="chain" id="PRO_5019235198" evidence="1">
    <location>
        <begin position="28"/>
        <end position="498"/>
    </location>
</feature>
<dbReference type="Pfam" id="PF20995">
    <property type="entry name" value="Tla3_C"/>
    <property type="match status" value="1"/>
</dbReference>
<evidence type="ECO:0000259" key="3">
    <source>
        <dbReference type="Pfam" id="PF20995"/>
    </source>
</evidence>
<dbReference type="OrthoDB" id="8837296at2"/>
<protein>
    <submittedName>
        <fullName evidence="4">DUF2875 domain-containing protein</fullName>
    </submittedName>
</protein>
<dbReference type="RefSeq" id="WP_126077916.1">
    <property type="nucleotide sequence ID" value="NZ_CP051166.1"/>
</dbReference>
<dbReference type="Proteomes" id="UP000278085">
    <property type="component" value="Unassembled WGS sequence"/>
</dbReference>
<keyword evidence="1" id="KW-0732">Signal</keyword>
<comment type="caution">
    <text evidence="4">The sequence shown here is derived from an EMBL/GenBank/DDBJ whole genome shotgun (WGS) entry which is preliminary data.</text>
</comment>
<reference evidence="4 5" key="1">
    <citation type="submission" date="2018-12" db="EMBL/GenBank/DDBJ databases">
        <authorList>
            <person name="Yang E."/>
        </authorList>
    </citation>
    <scope>NUCLEOTIDE SEQUENCE [LARGE SCALE GENOMIC DNA]</scope>
    <source>
        <strain evidence="4 5">SOD</strain>
    </source>
</reference>
<sequence>MALRPPWPHAALAWPLAGMLYAVQALGAPPTPINKMDPLMSQTQTGNTSYPPIDSLDLVGVGVAVETWRNHPDYPKSNLWQAVLDSNGSYIVSQDAKQYPNNLQEWQMMAAKRNQDTIDAAVREFMDRYPLPISVVAPSFGEPADGPARELRHKTNAGSVVVTKVSGHYTDQGSFRELLTQSGQVVKSYLNDEPDPLWQTLFATFEQNADVPAIGVHAKDSAMHRALSFIRSDPPRYEKLAAEQVYRPKQARTISDSFAMLVLARRARVERLRPFAPFATDTMVVKNRGGQFSRNWSEFAGWKKTPPAPFVPSPYMAKPWTPFQVDQFDHLEHLGTVYRPQVVSYLDGAGKPVKAAEKVARMEAALRAALAPLDGKLPVRIFYDYGSVWDDRNSGARLVPLVQSLHAVDDEFDLLDPKRGFDLARILGDTGAASAFVGVSLASMAGRQSGGATLVANLRRNEGATLLLVVPPTAEQMKKDAAIKRPYFPSTAGVKDSF</sequence>
<accession>A0A430HC63</accession>
<feature type="signal peptide" evidence="1">
    <location>
        <begin position="1"/>
        <end position="27"/>
    </location>
</feature>
<keyword evidence="5" id="KW-1185">Reference proteome</keyword>
<dbReference type="EMBL" id="RXLQ01000039">
    <property type="protein sequence ID" value="RSZ55113.1"/>
    <property type="molecule type" value="Genomic_DNA"/>
</dbReference>
<evidence type="ECO:0000313" key="5">
    <source>
        <dbReference type="Proteomes" id="UP000278085"/>
    </source>
</evidence>
<evidence type="ECO:0000256" key="1">
    <source>
        <dbReference type="SAM" id="SignalP"/>
    </source>
</evidence>